<sequence>MYRTLAAAALVVAISAPAQAADIRPFDARAFAAAQAAGKPILIEVHAPWCPVCAAQGKAIQKLTAGGAHPDLMIFRIDYDSQKPLWQKFGAQKQSTLIAFRGRTETGRLAYQTDEAKIAALLAGTRAPR</sequence>
<evidence type="ECO:0000313" key="3">
    <source>
        <dbReference type="EMBL" id="TKD53110.1"/>
    </source>
</evidence>
<dbReference type="RefSeq" id="WP_136941529.1">
    <property type="nucleotide sequence ID" value="NZ_SWKR01000001.1"/>
</dbReference>
<comment type="caution">
    <text evidence="3">The sequence shown here is derived from an EMBL/GenBank/DDBJ whole genome shotgun (WGS) entry which is preliminary data.</text>
</comment>
<proteinExistence type="predicted"/>
<dbReference type="EMBL" id="SWKR01000001">
    <property type="protein sequence ID" value="TKD53110.1"/>
    <property type="molecule type" value="Genomic_DNA"/>
</dbReference>
<organism evidence="3 4">
    <name type="scientific">Sphingomonas baiyangensis</name>
    <dbReference type="NCBI Taxonomy" id="2572576"/>
    <lineage>
        <taxon>Bacteria</taxon>
        <taxon>Pseudomonadati</taxon>
        <taxon>Pseudomonadota</taxon>
        <taxon>Alphaproteobacteria</taxon>
        <taxon>Sphingomonadales</taxon>
        <taxon>Sphingomonadaceae</taxon>
        <taxon>Sphingomonas</taxon>
    </lineage>
</organism>
<feature type="domain" description="Thioredoxin" evidence="2">
    <location>
        <begin position="5"/>
        <end position="129"/>
    </location>
</feature>
<accession>A0A4U1L9P0</accession>
<protein>
    <submittedName>
        <fullName evidence="3">Thioredoxin family protein</fullName>
    </submittedName>
</protein>
<dbReference type="PROSITE" id="PS51352">
    <property type="entry name" value="THIOREDOXIN_2"/>
    <property type="match status" value="1"/>
</dbReference>
<dbReference type="Proteomes" id="UP000309138">
    <property type="component" value="Unassembled WGS sequence"/>
</dbReference>
<evidence type="ECO:0000259" key="2">
    <source>
        <dbReference type="PROSITE" id="PS51352"/>
    </source>
</evidence>
<dbReference type="OrthoDB" id="7950124at2"/>
<dbReference type="AlphaFoldDB" id="A0A4U1L9P0"/>
<gene>
    <name evidence="3" type="ORF">FBR43_01865</name>
</gene>
<dbReference type="Pfam" id="PF00085">
    <property type="entry name" value="Thioredoxin"/>
    <property type="match status" value="1"/>
</dbReference>
<dbReference type="CDD" id="cd02947">
    <property type="entry name" value="TRX_family"/>
    <property type="match status" value="1"/>
</dbReference>
<feature type="signal peptide" evidence="1">
    <location>
        <begin position="1"/>
        <end position="20"/>
    </location>
</feature>
<evidence type="ECO:0000256" key="1">
    <source>
        <dbReference type="SAM" id="SignalP"/>
    </source>
</evidence>
<dbReference type="InterPro" id="IPR013766">
    <property type="entry name" value="Thioredoxin_domain"/>
</dbReference>
<reference evidence="3 4" key="1">
    <citation type="submission" date="2019-04" db="EMBL/GenBank/DDBJ databases">
        <authorList>
            <person name="Yang Y."/>
            <person name="Wei D."/>
        </authorList>
    </citation>
    <scope>NUCLEOTIDE SEQUENCE [LARGE SCALE GENOMIC DNA]</scope>
    <source>
        <strain evidence="3 4">L-1-4w-11</strain>
    </source>
</reference>
<keyword evidence="1" id="KW-0732">Signal</keyword>
<dbReference type="SUPFAM" id="SSF52833">
    <property type="entry name" value="Thioredoxin-like"/>
    <property type="match status" value="1"/>
</dbReference>
<keyword evidence="4" id="KW-1185">Reference proteome</keyword>
<feature type="chain" id="PRO_5020812405" evidence="1">
    <location>
        <begin position="21"/>
        <end position="129"/>
    </location>
</feature>
<dbReference type="InterPro" id="IPR036249">
    <property type="entry name" value="Thioredoxin-like_sf"/>
</dbReference>
<name>A0A4U1L9P0_9SPHN</name>
<evidence type="ECO:0000313" key="4">
    <source>
        <dbReference type="Proteomes" id="UP000309138"/>
    </source>
</evidence>
<dbReference type="Gene3D" id="3.40.30.10">
    <property type="entry name" value="Glutaredoxin"/>
    <property type="match status" value="1"/>
</dbReference>